<dbReference type="PROSITE" id="PS51257">
    <property type="entry name" value="PROKAR_LIPOPROTEIN"/>
    <property type="match status" value="1"/>
</dbReference>
<comment type="caution">
    <text evidence="2">The sequence shown here is derived from an EMBL/GenBank/DDBJ whole genome shotgun (WGS) entry which is preliminary data.</text>
</comment>
<evidence type="ECO:0000259" key="1">
    <source>
        <dbReference type="Pfam" id="PF02698"/>
    </source>
</evidence>
<evidence type="ECO:0000313" key="3">
    <source>
        <dbReference type="Proteomes" id="UP001597307"/>
    </source>
</evidence>
<protein>
    <submittedName>
        <fullName evidence="2">YdcF family protein</fullName>
    </submittedName>
</protein>
<evidence type="ECO:0000313" key="2">
    <source>
        <dbReference type="EMBL" id="MFD1845143.1"/>
    </source>
</evidence>
<dbReference type="EMBL" id="JBHUGA010000002">
    <property type="protein sequence ID" value="MFD1845143.1"/>
    <property type="molecule type" value="Genomic_DNA"/>
</dbReference>
<sequence>MKIPPATSAFWLWLRRSTATLMALACVWLLACYSLFINPPVFDADYLARVDADAVVVLGGASSERLPVGQELVAAGHSSILVMSTTSTPGNVDADRLCRRPAHESRVCFEPDPRTTRGEARALARLAADRDWDTLIVVTSDYHSLRAFTNLSQCSTADLVMVPSEPDHGFLEWLPRFVEESVAVTASYLRPVCANRI</sequence>
<proteinExistence type="predicted"/>
<dbReference type="InterPro" id="IPR003848">
    <property type="entry name" value="DUF218"/>
</dbReference>
<accession>A0ABW4Q386</accession>
<reference evidence="3" key="1">
    <citation type="journal article" date="2019" name="Int. J. Syst. Evol. Microbiol.">
        <title>The Global Catalogue of Microorganisms (GCM) 10K type strain sequencing project: providing services to taxonomists for standard genome sequencing and annotation.</title>
        <authorList>
            <consortium name="The Broad Institute Genomics Platform"/>
            <consortium name="The Broad Institute Genome Sequencing Center for Infectious Disease"/>
            <person name="Wu L."/>
            <person name="Ma J."/>
        </authorList>
    </citation>
    <scope>NUCLEOTIDE SEQUENCE [LARGE SCALE GENOMIC DNA]</scope>
    <source>
        <strain evidence="3">JCM 11496</strain>
    </source>
</reference>
<keyword evidence="3" id="KW-1185">Reference proteome</keyword>
<dbReference type="Pfam" id="PF02698">
    <property type="entry name" value="DUF218"/>
    <property type="match status" value="1"/>
</dbReference>
<gene>
    <name evidence="2" type="ORF">ACFSFX_00845</name>
</gene>
<feature type="domain" description="DUF218" evidence="1">
    <location>
        <begin position="53"/>
        <end position="175"/>
    </location>
</feature>
<dbReference type="RefSeq" id="WP_343877146.1">
    <property type="nucleotide sequence ID" value="NZ_BAAAIJ010000002.1"/>
</dbReference>
<dbReference type="Proteomes" id="UP001597307">
    <property type="component" value="Unassembled WGS sequence"/>
</dbReference>
<organism evidence="2 3">
    <name type="scientific">Arthrobacter flavus</name>
    <dbReference type="NCBI Taxonomy" id="95172"/>
    <lineage>
        <taxon>Bacteria</taxon>
        <taxon>Bacillati</taxon>
        <taxon>Actinomycetota</taxon>
        <taxon>Actinomycetes</taxon>
        <taxon>Micrococcales</taxon>
        <taxon>Micrococcaceae</taxon>
        <taxon>Arthrobacter</taxon>
    </lineage>
</organism>
<name>A0ABW4Q386_9MICC</name>